<gene>
    <name evidence="1" type="ORF">SAMEA1982600_01979</name>
</gene>
<evidence type="ECO:0000313" key="1">
    <source>
        <dbReference type="EMBL" id="SAI25136.1"/>
    </source>
</evidence>
<dbReference type="InterPro" id="IPR011990">
    <property type="entry name" value="TPR-like_helical_dom_sf"/>
</dbReference>
<accession>A0A157NVP1</accession>
<dbReference type="RefSeq" id="WP_066410991.1">
    <property type="nucleotide sequence ID" value="NZ_FKBS01000014.1"/>
</dbReference>
<sequence>MNDASAPLGADSAELMGLLAYIYLENDRPEKAAVLLAALEALELAEPRQLVTLALAQLRAGKPESALATLERVALRGGMDAAFHLVRAQALLALERQAEAAAAMRAYVAMRASQPGQPADAAAPNTPR</sequence>
<reference evidence="1 2" key="1">
    <citation type="submission" date="2016-03" db="EMBL/GenBank/DDBJ databases">
        <authorList>
            <consortium name="Pathogen Informatics"/>
        </authorList>
    </citation>
    <scope>NUCLEOTIDE SEQUENCE [LARGE SCALE GENOMIC DNA]</scope>
    <source>
        <strain evidence="1 2">NCTC13364</strain>
    </source>
</reference>
<dbReference type="Pfam" id="PF13432">
    <property type="entry name" value="TPR_16"/>
    <property type="match status" value="1"/>
</dbReference>
<protein>
    <recommendedName>
        <fullName evidence="3">Zn-dependent protease, contains TPR repeats</fullName>
    </recommendedName>
</protein>
<dbReference type="EMBL" id="FKBS01000014">
    <property type="protein sequence ID" value="SAI25136.1"/>
    <property type="molecule type" value="Genomic_DNA"/>
</dbReference>
<dbReference type="OrthoDB" id="8912378at2"/>
<dbReference type="AlphaFoldDB" id="A0A157NVP1"/>
<evidence type="ECO:0000313" key="2">
    <source>
        <dbReference type="Proteomes" id="UP000077037"/>
    </source>
</evidence>
<name>A0A157NVP1_9BORD</name>
<dbReference type="Proteomes" id="UP000077037">
    <property type="component" value="Unassembled WGS sequence"/>
</dbReference>
<dbReference type="SUPFAM" id="SSF48452">
    <property type="entry name" value="TPR-like"/>
    <property type="match status" value="1"/>
</dbReference>
<evidence type="ECO:0008006" key="3">
    <source>
        <dbReference type="Google" id="ProtNLM"/>
    </source>
</evidence>
<proteinExistence type="predicted"/>
<organism evidence="1 2">
    <name type="scientific">Bordetella ansorpii</name>
    <dbReference type="NCBI Taxonomy" id="288768"/>
    <lineage>
        <taxon>Bacteria</taxon>
        <taxon>Pseudomonadati</taxon>
        <taxon>Pseudomonadota</taxon>
        <taxon>Betaproteobacteria</taxon>
        <taxon>Burkholderiales</taxon>
        <taxon>Alcaligenaceae</taxon>
        <taxon>Bordetella</taxon>
    </lineage>
</organism>
<dbReference type="Gene3D" id="1.25.40.10">
    <property type="entry name" value="Tetratricopeptide repeat domain"/>
    <property type="match status" value="1"/>
</dbReference>